<evidence type="ECO:0000313" key="2">
    <source>
        <dbReference type="EMBL" id="RKI05834.1"/>
    </source>
</evidence>
<comment type="caution">
    <text evidence="2">The sequence shown here is derived from an EMBL/GenBank/DDBJ whole genome shotgun (WGS) entry which is preliminary data.</text>
</comment>
<evidence type="ECO:0000256" key="1">
    <source>
        <dbReference type="SAM" id="MobiDB-lite"/>
    </source>
</evidence>
<reference evidence="2 3" key="1">
    <citation type="submission" date="2018-09" db="EMBL/GenBank/DDBJ databases">
        <authorList>
            <person name="Livingstone P.G."/>
            <person name="Whitworth D.E."/>
        </authorList>
    </citation>
    <scope>NUCLEOTIDE SEQUENCE [LARGE SCALE GENOMIC DNA]</scope>
    <source>
        <strain evidence="2 3">CA031B</strain>
    </source>
</reference>
<evidence type="ECO:0008006" key="4">
    <source>
        <dbReference type="Google" id="ProtNLM"/>
    </source>
</evidence>
<feature type="region of interest" description="Disordered" evidence="1">
    <location>
        <begin position="26"/>
        <end position="119"/>
    </location>
</feature>
<protein>
    <recommendedName>
        <fullName evidence="4">Lipoprotein</fullName>
    </recommendedName>
</protein>
<sequence length="119" mass="12180">MQSRALHRWTLLGTFAATVAFIGPGCNRDRPLMPRAGSSYEGIANTQQPGPPMEPMRVSSGSGGGTGGSGSAGTTAAEEGAGAQGHTNKIGAPGYTTPNEDTRDPGGTRQFIQGHHDTE</sequence>
<proteinExistence type="predicted"/>
<accession>A0ABX9QGQ9</accession>
<evidence type="ECO:0000313" key="3">
    <source>
        <dbReference type="Proteomes" id="UP000278907"/>
    </source>
</evidence>
<gene>
    <name evidence="2" type="ORF">D7Y13_21555</name>
</gene>
<keyword evidence="3" id="KW-1185">Reference proteome</keyword>
<feature type="compositionally biased region" description="Low complexity" evidence="1">
    <location>
        <begin position="72"/>
        <end position="81"/>
    </location>
</feature>
<organism evidence="2 3">
    <name type="scientific">Corallococcus praedator</name>
    <dbReference type="NCBI Taxonomy" id="2316724"/>
    <lineage>
        <taxon>Bacteria</taxon>
        <taxon>Pseudomonadati</taxon>
        <taxon>Myxococcota</taxon>
        <taxon>Myxococcia</taxon>
        <taxon>Myxococcales</taxon>
        <taxon>Cystobacterineae</taxon>
        <taxon>Myxococcaceae</taxon>
        <taxon>Corallococcus</taxon>
    </lineage>
</organism>
<name>A0ABX9QGQ9_9BACT</name>
<dbReference type="EMBL" id="RAWI01000169">
    <property type="protein sequence ID" value="RKI05834.1"/>
    <property type="molecule type" value="Genomic_DNA"/>
</dbReference>
<dbReference type="RefSeq" id="WP_120584735.1">
    <property type="nucleotide sequence ID" value="NZ_RAWI01000169.1"/>
</dbReference>
<feature type="compositionally biased region" description="Gly residues" evidence="1">
    <location>
        <begin position="61"/>
        <end position="71"/>
    </location>
</feature>
<dbReference type="Proteomes" id="UP000278907">
    <property type="component" value="Unassembled WGS sequence"/>
</dbReference>